<keyword evidence="6 7" id="KW-0472">Membrane</keyword>
<evidence type="ECO:0008006" key="13">
    <source>
        <dbReference type="Google" id="ProtNLM"/>
    </source>
</evidence>
<evidence type="ECO:0000256" key="7">
    <source>
        <dbReference type="SAM" id="Phobius"/>
    </source>
</evidence>
<evidence type="ECO:0000313" key="12">
    <source>
        <dbReference type="Proteomes" id="UP000094236"/>
    </source>
</evidence>
<dbReference type="InterPro" id="IPR032880">
    <property type="entry name" value="CSC1/OSCA1-like_N"/>
</dbReference>
<dbReference type="GO" id="GO:0005886">
    <property type="term" value="C:plasma membrane"/>
    <property type="evidence" value="ECO:0007669"/>
    <property type="project" value="TreeGrafter"/>
</dbReference>
<dbReference type="STRING" id="669874.A0A1E4TU57"/>
<evidence type="ECO:0000256" key="5">
    <source>
        <dbReference type="ARBA" id="ARBA00022989"/>
    </source>
</evidence>
<protein>
    <recommendedName>
        <fullName evidence="13">CSC1/OSCA1-like 7TM region domain-containing protein</fullName>
    </recommendedName>
</protein>
<name>A0A1E4TU57_PACTA</name>
<evidence type="ECO:0000256" key="4">
    <source>
        <dbReference type="ARBA" id="ARBA00022692"/>
    </source>
</evidence>
<dbReference type="PANTHER" id="PTHR13018">
    <property type="entry name" value="PROBABLE MEMBRANE PROTEIN DUF221-RELATED"/>
    <property type="match status" value="1"/>
</dbReference>
<dbReference type="InterPro" id="IPR027815">
    <property type="entry name" value="CSC1/OSCA1-like_cyt"/>
</dbReference>
<evidence type="ECO:0000259" key="10">
    <source>
        <dbReference type="Pfam" id="PF14703"/>
    </source>
</evidence>
<feature type="transmembrane region" description="Helical" evidence="7">
    <location>
        <begin position="631"/>
        <end position="650"/>
    </location>
</feature>
<feature type="transmembrane region" description="Helical" evidence="7">
    <location>
        <begin position="160"/>
        <end position="179"/>
    </location>
</feature>
<comment type="subcellular location">
    <subcellularLocation>
        <location evidence="1">Membrane</location>
        <topology evidence="1">Multi-pass membrane protein</topology>
    </subcellularLocation>
</comment>
<feature type="domain" description="CSC1/OSCA1-like N-terminal transmembrane" evidence="9">
    <location>
        <begin position="19"/>
        <end position="179"/>
    </location>
</feature>
<feature type="transmembrane region" description="Helical" evidence="7">
    <location>
        <begin position="656"/>
        <end position="676"/>
    </location>
</feature>
<evidence type="ECO:0000313" key="11">
    <source>
        <dbReference type="EMBL" id="ODV95333.1"/>
    </source>
</evidence>
<dbReference type="Pfam" id="PF14703">
    <property type="entry name" value="PHM7_cyt"/>
    <property type="match status" value="1"/>
</dbReference>
<evidence type="ECO:0000256" key="3">
    <source>
        <dbReference type="ARBA" id="ARBA00022448"/>
    </source>
</evidence>
<proteinExistence type="inferred from homology"/>
<feature type="transmembrane region" description="Helical" evidence="7">
    <location>
        <begin position="379"/>
        <end position="399"/>
    </location>
</feature>
<comment type="similarity">
    <text evidence="2">Belongs to the CSC1 (TC 1.A.17) family.</text>
</comment>
<evidence type="ECO:0000256" key="6">
    <source>
        <dbReference type="ARBA" id="ARBA00023136"/>
    </source>
</evidence>
<keyword evidence="3" id="KW-0813">Transport</keyword>
<dbReference type="Pfam" id="PF02714">
    <property type="entry name" value="RSN1_7TM"/>
    <property type="match status" value="1"/>
</dbReference>
<keyword evidence="4 7" id="KW-0812">Transmembrane</keyword>
<dbReference type="GO" id="GO:0005227">
    <property type="term" value="F:calcium-activated cation channel activity"/>
    <property type="evidence" value="ECO:0007669"/>
    <property type="project" value="InterPro"/>
</dbReference>
<feature type="transmembrane region" description="Helical" evidence="7">
    <location>
        <begin position="472"/>
        <end position="490"/>
    </location>
</feature>
<reference evidence="12" key="1">
    <citation type="submission" date="2016-05" db="EMBL/GenBank/DDBJ databases">
        <title>Comparative genomics of biotechnologically important yeasts.</title>
        <authorList>
            <consortium name="DOE Joint Genome Institute"/>
            <person name="Riley R."/>
            <person name="Haridas S."/>
            <person name="Wolfe K.H."/>
            <person name="Lopes M.R."/>
            <person name="Hittinger C.T."/>
            <person name="Goker M."/>
            <person name="Salamov A."/>
            <person name="Wisecaver J."/>
            <person name="Long T.M."/>
            <person name="Aerts A.L."/>
            <person name="Barry K."/>
            <person name="Choi C."/>
            <person name="Clum A."/>
            <person name="Coughlan A.Y."/>
            <person name="Deshpande S."/>
            <person name="Douglass A.P."/>
            <person name="Hanson S.J."/>
            <person name="Klenk H.-P."/>
            <person name="Labutti K."/>
            <person name="Lapidus A."/>
            <person name="Lindquist E."/>
            <person name="Lipzen A."/>
            <person name="Meier-Kolthoff J.P."/>
            <person name="Ohm R.A."/>
            <person name="Otillar R.P."/>
            <person name="Pangilinan J."/>
            <person name="Peng Y."/>
            <person name="Rokas A."/>
            <person name="Rosa C.A."/>
            <person name="Scheuner C."/>
            <person name="Sibirny A.A."/>
            <person name="Slot J.C."/>
            <person name="Stielow J.B."/>
            <person name="Sun H."/>
            <person name="Kurtzman C.P."/>
            <person name="Blackwell M."/>
            <person name="Grigoriev I.V."/>
            <person name="Jeffries T.W."/>
        </authorList>
    </citation>
    <scope>NUCLEOTIDE SEQUENCE [LARGE SCALE GENOMIC DNA]</scope>
    <source>
        <strain evidence="12">NRRL Y-2460</strain>
    </source>
</reference>
<feature type="transmembrane region" description="Helical" evidence="7">
    <location>
        <begin position="20"/>
        <end position="42"/>
    </location>
</feature>
<feature type="domain" description="CSC1/OSCA1-like 7TM region" evidence="8">
    <location>
        <begin position="376"/>
        <end position="650"/>
    </location>
</feature>
<sequence>MDDDPIPGFDPRAQTQRVFQVQVVICTVTGILIFFCFCILRYKIPQIYAIRSFRKRDSIKPLPDNYFGWIRVLNNITDDEILEKAGLDAFVFLNFFKLCIKILTTCGLFAMFIISPLRFYYTGEYDKDNISWSKMIISSFIVDDGDGDQDPNRDSNEHYLWVYPFFTITFTLLVCYFVNQQTSFVITTRQKYLGSQNSITDRTIKVSHIPPHLNDEEALKEHIERLVAGKVGKVHMVHDYSSLKELFEERKLIINQLESTYSRFYGLNVKIFEKNVVPSAIPFKKLSLFGDKIDILTYLAEKLMKIDDSINELRSNNDFKSLNSAFVTMDSVSTAQMCAQAIFSPNVMELITVLAPSPQDINWENFTLSPKAKIFRRNFIQILIFITSALLIIPLSYIAKLLNVKTIRKLWPEFGDYLIANKWFSTIINGFLPTYLFTLINVALPYVISYLTELQGIISKGDIELSVIRKNFLYIFFNLFLVFTLFGTWSNYWALLSDTTKIAYLLASSIKTLSLFYVDLILLQGLTMFPFKLLQIDELFLITWKYLIRRKHQTPREYRDLIYKPSIFDFGLILPQHILIFIITLIYSVISTKIVVSGLIYFVAGFYTYKYQLIYSMIHLRHSTGKSWPIIVRRICLGLILLQITMFGTLLLEEAYILAAPIVPLFFLTIALAFFFEKHYSPLLNYIALQSIEESGYDDNDIGNNIGNSGNSHNNNFLAQDYTFDEADNFDSTIDNAVVPDSAECSPLSSNEDLGAVIPHSSMTSLKKRRSTIEEERESHQQYVYPYLIDTMDGPWIGFNGDYVSMICYYYKHSNGNLSEYGSANIDNQATIVERIFRRKNTKADYD</sequence>
<feature type="transmembrane region" description="Helical" evidence="7">
    <location>
        <begin position="594"/>
        <end position="611"/>
    </location>
</feature>
<gene>
    <name evidence="11" type="ORF">PACTADRAFT_42130</name>
</gene>
<feature type="transmembrane region" description="Helical" evidence="7">
    <location>
        <begin position="566"/>
        <end position="588"/>
    </location>
</feature>
<dbReference type="InterPro" id="IPR003864">
    <property type="entry name" value="CSC1/OSCA1-like_7TM"/>
</dbReference>
<dbReference type="PANTHER" id="PTHR13018:SF5">
    <property type="entry name" value="RE44586P"/>
    <property type="match status" value="1"/>
</dbReference>
<keyword evidence="12" id="KW-1185">Reference proteome</keyword>
<dbReference type="Proteomes" id="UP000094236">
    <property type="component" value="Unassembled WGS sequence"/>
</dbReference>
<keyword evidence="5 7" id="KW-1133">Transmembrane helix</keyword>
<evidence type="ECO:0000259" key="8">
    <source>
        <dbReference type="Pfam" id="PF02714"/>
    </source>
</evidence>
<evidence type="ECO:0000256" key="2">
    <source>
        <dbReference type="ARBA" id="ARBA00007779"/>
    </source>
</evidence>
<dbReference type="AlphaFoldDB" id="A0A1E4TU57"/>
<evidence type="ECO:0000259" key="9">
    <source>
        <dbReference type="Pfam" id="PF13967"/>
    </source>
</evidence>
<feature type="domain" description="CSC1/OSCA1-like cytosolic" evidence="10">
    <location>
        <begin position="201"/>
        <end position="365"/>
    </location>
</feature>
<accession>A0A1E4TU57</accession>
<dbReference type="EMBL" id="KV454014">
    <property type="protein sequence ID" value="ODV95333.1"/>
    <property type="molecule type" value="Genomic_DNA"/>
</dbReference>
<dbReference type="OrthoDB" id="1689567at2759"/>
<feature type="transmembrane region" description="Helical" evidence="7">
    <location>
        <begin position="102"/>
        <end position="121"/>
    </location>
</feature>
<dbReference type="Pfam" id="PF13967">
    <property type="entry name" value="RSN1_TM"/>
    <property type="match status" value="1"/>
</dbReference>
<evidence type="ECO:0000256" key="1">
    <source>
        <dbReference type="ARBA" id="ARBA00004141"/>
    </source>
</evidence>
<dbReference type="InterPro" id="IPR045122">
    <property type="entry name" value="Csc1-like"/>
</dbReference>
<feature type="transmembrane region" description="Helical" evidence="7">
    <location>
        <begin position="432"/>
        <end position="451"/>
    </location>
</feature>
<organism evidence="11 12">
    <name type="scientific">Pachysolen tannophilus NRRL Y-2460</name>
    <dbReference type="NCBI Taxonomy" id="669874"/>
    <lineage>
        <taxon>Eukaryota</taxon>
        <taxon>Fungi</taxon>
        <taxon>Dikarya</taxon>
        <taxon>Ascomycota</taxon>
        <taxon>Saccharomycotina</taxon>
        <taxon>Pichiomycetes</taxon>
        <taxon>Pachysolenaceae</taxon>
        <taxon>Pachysolen</taxon>
    </lineage>
</organism>